<dbReference type="Pfam" id="PF00440">
    <property type="entry name" value="TetR_N"/>
    <property type="match status" value="1"/>
</dbReference>
<evidence type="ECO:0000259" key="5">
    <source>
        <dbReference type="PROSITE" id="PS50977"/>
    </source>
</evidence>
<dbReference type="PRINTS" id="PR00455">
    <property type="entry name" value="HTHTETR"/>
</dbReference>
<feature type="domain" description="HTH tetR-type" evidence="5">
    <location>
        <begin position="13"/>
        <end position="73"/>
    </location>
</feature>
<keyword evidence="3" id="KW-0804">Transcription</keyword>
<dbReference type="SUPFAM" id="SSF48498">
    <property type="entry name" value="Tetracyclin repressor-like, C-terminal domain"/>
    <property type="match status" value="1"/>
</dbReference>
<gene>
    <name evidence="6" type="ORF">GCM10007901_19450</name>
</gene>
<keyword evidence="7" id="KW-1185">Reference proteome</keyword>
<dbReference type="Gene3D" id="1.10.357.10">
    <property type="entry name" value="Tetracycline Repressor, domain 2"/>
    <property type="match status" value="1"/>
</dbReference>
<evidence type="ECO:0000256" key="2">
    <source>
        <dbReference type="ARBA" id="ARBA00023125"/>
    </source>
</evidence>
<name>A0ABQ5XP81_9GAMM</name>
<reference evidence="7" key="1">
    <citation type="journal article" date="2019" name="Int. J. Syst. Evol. Microbiol.">
        <title>The Global Catalogue of Microorganisms (GCM) 10K type strain sequencing project: providing services to taxonomists for standard genome sequencing and annotation.</title>
        <authorList>
            <consortium name="The Broad Institute Genomics Platform"/>
            <consortium name="The Broad Institute Genome Sequencing Center for Infectious Disease"/>
            <person name="Wu L."/>
            <person name="Ma J."/>
        </authorList>
    </citation>
    <scope>NUCLEOTIDE SEQUENCE [LARGE SCALE GENOMIC DNA]</scope>
    <source>
        <strain evidence="7">NBRC 111980</strain>
    </source>
</reference>
<dbReference type="PROSITE" id="PS50977">
    <property type="entry name" value="HTH_TETR_2"/>
    <property type="match status" value="1"/>
</dbReference>
<keyword evidence="2 4" id="KW-0238">DNA-binding</keyword>
<evidence type="ECO:0000256" key="4">
    <source>
        <dbReference type="PROSITE-ProRule" id="PRU00335"/>
    </source>
</evidence>
<dbReference type="RefSeq" id="WP_284320723.1">
    <property type="nucleotide sequence ID" value="NZ_BSOB01000017.1"/>
</dbReference>
<dbReference type="EMBL" id="BSOB01000017">
    <property type="protein sequence ID" value="GLQ92994.1"/>
    <property type="molecule type" value="Genomic_DNA"/>
</dbReference>
<evidence type="ECO:0000256" key="1">
    <source>
        <dbReference type="ARBA" id="ARBA00023015"/>
    </source>
</evidence>
<accession>A0ABQ5XP81</accession>
<dbReference type="SUPFAM" id="SSF46689">
    <property type="entry name" value="Homeodomain-like"/>
    <property type="match status" value="1"/>
</dbReference>
<dbReference type="InterPro" id="IPR009057">
    <property type="entry name" value="Homeodomain-like_sf"/>
</dbReference>
<keyword evidence="1" id="KW-0805">Transcription regulation</keyword>
<dbReference type="InterPro" id="IPR001647">
    <property type="entry name" value="HTH_TetR"/>
</dbReference>
<evidence type="ECO:0000313" key="6">
    <source>
        <dbReference type="EMBL" id="GLQ92994.1"/>
    </source>
</evidence>
<proteinExistence type="predicted"/>
<sequence>MSRKRLTREESREQTRTRLMDAAVAVIVKKGLSGTSVEDIAGHAGYTRGAFYSNFKSKADLFIELLKRDHGHVQEDLQQLLDADLSNEALQMQLAQFYGQCYRDHNSYVLWAEARLHAVRDTKFRQRMNTLCLEKRDMIASFITLFDQRMGLQPSSTPPTDLALAMMALIDGMLYFNMSMPNEMSDEATGSVLSTIFTATFFGLQAKQTK</sequence>
<organism evidence="6 7">
    <name type="scientific">Dyella acidisoli</name>
    <dbReference type="NCBI Taxonomy" id="1867834"/>
    <lineage>
        <taxon>Bacteria</taxon>
        <taxon>Pseudomonadati</taxon>
        <taxon>Pseudomonadota</taxon>
        <taxon>Gammaproteobacteria</taxon>
        <taxon>Lysobacterales</taxon>
        <taxon>Rhodanobacteraceae</taxon>
        <taxon>Dyella</taxon>
    </lineage>
</organism>
<comment type="caution">
    <text evidence="6">The sequence shown here is derived from an EMBL/GenBank/DDBJ whole genome shotgun (WGS) entry which is preliminary data.</text>
</comment>
<dbReference type="PANTHER" id="PTHR47506:SF7">
    <property type="entry name" value="TRANSCRIPTIONAL REGULATORY PROTEIN"/>
    <property type="match status" value="1"/>
</dbReference>
<evidence type="ECO:0000256" key="3">
    <source>
        <dbReference type="ARBA" id="ARBA00023163"/>
    </source>
</evidence>
<feature type="DNA-binding region" description="H-T-H motif" evidence="4">
    <location>
        <begin position="36"/>
        <end position="55"/>
    </location>
</feature>
<evidence type="ECO:0000313" key="7">
    <source>
        <dbReference type="Proteomes" id="UP001156670"/>
    </source>
</evidence>
<dbReference type="InterPro" id="IPR036271">
    <property type="entry name" value="Tet_transcr_reg_TetR-rel_C_sf"/>
</dbReference>
<dbReference type="Proteomes" id="UP001156670">
    <property type="component" value="Unassembled WGS sequence"/>
</dbReference>
<protein>
    <submittedName>
        <fullName evidence="6">TetR family transcriptional regulator</fullName>
    </submittedName>
</protein>
<dbReference type="PANTHER" id="PTHR47506">
    <property type="entry name" value="TRANSCRIPTIONAL REGULATORY PROTEIN"/>
    <property type="match status" value="1"/>
</dbReference>